<keyword evidence="2" id="KW-0548">Nucleotidyltransferase</keyword>
<accession>A0A090QXT4</accession>
<name>A0A090QXT4_9GAMM</name>
<evidence type="ECO:0000256" key="1">
    <source>
        <dbReference type="SAM" id="MobiDB-lite"/>
    </source>
</evidence>
<dbReference type="STRING" id="754436.JCM19237_2786"/>
<evidence type="ECO:0000313" key="3">
    <source>
        <dbReference type="Proteomes" id="UP000029227"/>
    </source>
</evidence>
<feature type="region of interest" description="Disordered" evidence="1">
    <location>
        <begin position="1"/>
        <end position="26"/>
    </location>
</feature>
<dbReference type="GO" id="GO:0003964">
    <property type="term" value="F:RNA-directed DNA polymerase activity"/>
    <property type="evidence" value="ECO:0007669"/>
    <property type="project" value="UniProtKB-KW"/>
</dbReference>
<keyword evidence="2" id="KW-0808">Transferase</keyword>
<dbReference type="AlphaFoldDB" id="A0A090QXT4"/>
<dbReference type="EMBL" id="BBMN01000012">
    <property type="protein sequence ID" value="GAL06689.1"/>
    <property type="molecule type" value="Genomic_DNA"/>
</dbReference>
<sequence length="112" mass="13168">MRNSDSTQDNNNAALAPEPSPKLTRQQIYDRIRQSSKDEYILSEMIRLGFWQKDRTKPSVAEKFIEKRSALLSRLRELTRLNRLYQDPEKALLALHKTRKKAALEKRETNPD</sequence>
<protein>
    <submittedName>
        <fullName evidence="2">Retron-type RNA-directed DNA polymerase</fullName>
        <ecNumber evidence="2">2.7.7.49</ecNumber>
    </submittedName>
</protein>
<comment type="caution">
    <text evidence="2">The sequence shown here is derived from an EMBL/GenBank/DDBJ whole genome shotgun (WGS) entry which is preliminary data.</text>
</comment>
<gene>
    <name evidence="2" type="ORF">JCM19237_2786</name>
</gene>
<dbReference type="eggNOG" id="COG3344">
    <property type="taxonomic scope" value="Bacteria"/>
</dbReference>
<feature type="compositionally biased region" description="Polar residues" evidence="1">
    <location>
        <begin position="1"/>
        <end position="13"/>
    </location>
</feature>
<proteinExistence type="predicted"/>
<organism evidence="2 3">
    <name type="scientific">Photobacterium aphoticum</name>
    <dbReference type="NCBI Taxonomy" id="754436"/>
    <lineage>
        <taxon>Bacteria</taxon>
        <taxon>Pseudomonadati</taxon>
        <taxon>Pseudomonadota</taxon>
        <taxon>Gammaproteobacteria</taxon>
        <taxon>Vibrionales</taxon>
        <taxon>Vibrionaceae</taxon>
        <taxon>Photobacterium</taxon>
    </lineage>
</organism>
<evidence type="ECO:0000313" key="2">
    <source>
        <dbReference type="EMBL" id="GAL06689.1"/>
    </source>
</evidence>
<dbReference type="Proteomes" id="UP000029227">
    <property type="component" value="Unassembled WGS sequence"/>
</dbReference>
<keyword evidence="2" id="KW-0695">RNA-directed DNA polymerase</keyword>
<reference evidence="2 3" key="1">
    <citation type="journal article" date="2014" name="Genome Announc.">
        <title>Draft Genome Sequences of Two Vibrionaceae Species, Vibrio ponticus C121 and Photobacterium aphoticum C119, Isolated as Coral Reef Microbiota.</title>
        <authorList>
            <person name="Al-saari N."/>
            <person name="Meirelles P.M."/>
            <person name="Mino S."/>
            <person name="Suda W."/>
            <person name="Oshima K."/>
            <person name="Hattori M."/>
            <person name="Ohkuma M."/>
            <person name="Thompson F.L."/>
            <person name="Gomez-Gil B."/>
            <person name="Sawabe T."/>
            <person name="Sawabe T."/>
        </authorList>
    </citation>
    <scope>NUCLEOTIDE SEQUENCE [LARGE SCALE GENOMIC DNA]</scope>
    <source>
        <strain evidence="2 3">JCM 19237</strain>
    </source>
</reference>
<dbReference type="EC" id="2.7.7.49" evidence="2"/>